<evidence type="ECO:0000313" key="2">
    <source>
        <dbReference type="Proteomes" id="UP000827872"/>
    </source>
</evidence>
<sequence>MQDSLLAKQEIKARATAFRQQQSISTEAGASKENVKKNRYKDILPYDQTRVVLNLLTEEGQTDYINANFIQGVDNKRCYIATQGPLRHTVLDFWRMVWQYKVKVIVMACREVEMGKKNVSFYWPLTDERLCTLDPSP</sequence>
<dbReference type="Proteomes" id="UP000827872">
    <property type="component" value="Linkage Group LG03"/>
</dbReference>
<name>A0ACB8ENK1_9SAUR</name>
<protein>
    <submittedName>
        <fullName evidence="1">Tyrosine-protein phosphatase non-receptor type 18</fullName>
    </submittedName>
</protein>
<comment type="caution">
    <text evidence="1">The sequence shown here is derived from an EMBL/GenBank/DDBJ whole genome shotgun (WGS) entry which is preliminary data.</text>
</comment>
<reference evidence="1" key="1">
    <citation type="submission" date="2021-08" db="EMBL/GenBank/DDBJ databases">
        <title>The first chromosome-level gecko genome reveals the dynamic sex chromosomes of Neotropical dwarf geckos (Sphaerodactylidae: Sphaerodactylus).</title>
        <authorList>
            <person name="Pinto B.J."/>
            <person name="Keating S.E."/>
            <person name="Gamble T."/>
        </authorList>
    </citation>
    <scope>NUCLEOTIDE SEQUENCE</scope>
    <source>
        <strain evidence="1">TG3544</strain>
    </source>
</reference>
<organism evidence="1 2">
    <name type="scientific">Sphaerodactylus townsendi</name>
    <dbReference type="NCBI Taxonomy" id="933632"/>
    <lineage>
        <taxon>Eukaryota</taxon>
        <taxon>Metazoa</taxon>
        <taxon>Chordata</taxon>
        <taxon>Craniata</taxon>
        <taxon>Vertebrata</taxon>
        <taxon>Euteleostomi</taxon>
        <taxon>Lepidosauria</taxon>
        <taxon>Squamata</taxon>
        <taxon>Bifurcata</taxon>
        <taxon>Gekkota</taxon>
        <taxon>Sphaerodactylidae</taxon>
        <taxon>Sphaerodactylus</taxon>
    </lineage>
</organism>
<evidence type="ECO:0000313" key="1">
    <source>
        <dbReference type="EMBL" id="KAH7993850.1"/>
    </source>
</evidence>
<dbReference type="EMBL" id="CM037616">
    <property type="protein sequence ID" value="KAH7993850.1"/>
    <property type="molecule type" value="Genomic_DNA"/>
</dbReference>
<accession>A0ACB8ENK1</accession>
<proteinExistence type="predicted"/>
<keyword evidence="2" id="KW-1185">Reference proteome</keyword>
<gene>
    <name evidence="1" type="primary">PTPN18</name>
    <name evidence="1" type="ORF">K3G42_032463</name>
</gene>